<dbReference type="InterPro" id="IPR002853">
    <property type="entry name" value="TFIIE_asu"/>
</dbReference>
<feature type="region of interest" description="Disordered" evidence="4">
    <location>
        <begin position="261"/>
        <end position="289"/>
    </location>
</feature>
<feature type="compositionally biased region" description="Basic and acidic residues" evidence="4">
    <location>
        <begin position="349"/>
        <end position="360"/>
    </location>
</feature>
<dbReference type="InterPro" id="IPR017919">
    <property type="entry name" value="TFIIE/TFIIEa_HTH"/>
</dbReference>
<keyword evidence="7" id="KW-1185">Reference proteome</keyword>
<feature type="region of interest" description="Disordered" evidence="4">
    <location>
        <begin position="303"/>
        <end position="466"/>
    </location>
</feature>
<feature type="compositionally biased region" description="Low complexity" evidence="4">
    <location>
        <begin position="402"/>
        <end position="418"/>
    </location>
</feature>
<dbReference type="SMART" id="SM00531">
    <property type="entry name" value="TFIIE"/>
    <property type="match status" value="1"/>
</dbReference>
<feature type="compositionally biased region" description="Basic and acidic residues" evidence="4">
    <location>
        <begin position="265"/>
        <end position="281"/>
    </location>
</feature>
<feature type="compositionally biased region" description="Acidic residues" evidence="4">
    <location>
        <begin position="374"/>
        <end position="401"/>
    </location>
</feature>
<protein>
    <submittedName>
        <fullName evidence="6">LANO_0D05270g1_1</fullName>
    </submittedName>
</protein>
<evidence type="ECO:0000259" key="5">
    <source>
        <dbReference type="PROSITE" id="PS51344"/>
    </source>
</evidence>
<dbReference type="AlphaFoldDB" id="A0A1G4JGQ2"/>
<proteinExistence type="inferred from homology"/>
<dbReference type="Proteomes" id="UP000189911">
    <property type="component" value="Chromosome D"/>
</dbReference>
<keyword evidence="3" id="KW-0804">Transcription</keyword>
<evidence type="ECO:0000256" key="1">
    <source>
        <dbReference type="ARBA" id="ARBA00008947"/>
    </source>
</evidence>
<dbReference type="Pfam" id="PF02002">
    <property type="entry name" value="TFIIE_alpha"/>
    <property type="match status" value="1"/>
</dbReference>
<dbReference type="GO" id="GO:0005673">
    <property type="term" value="C:transcription factor TFIIE complex"/>
    <property type="evidence" value="ECO:0007669"/>
    <property type="project" value="TreeGrafter"/>
</dbReference>
<evidence type="ECO:0000256" key="2">
    <source>
        <dbReference type="ARBA" id="ARBA00023015"/>
    </source>
</evidence>
<dbReference type="SUPFAM" id="SSF57783">
    <property type="entry name" value="Zinc beta-ribbon"/>
    <property type="match status" value="1"/>
</dbReference>
<dbReference type="GO" id="GO:0006367">
    <property type="term" value="P:transcription initiation at RNA polymerase II promoter"/>
    <property type="evidence" value="ECO:0007669"/>
    <property type="project" value="InterPro"/>
</dbReference>
<name>A0A1G4JGQ2_9SACH</name>
<reference evidence="7" key="1">
    <citation type="submission" date="2016-03" db="EMBL/GenBank/DDBJ databases">
        <authorList>
            <person name="Devillers Hugo."/>
        </authorList>
    </citation>
    <scope>NUCLEOTIDE SEQUENCE [LARGE SCALE GENOMIC DNA]</scope>
</reference>
<feature type="compositionally biased region" description="Acidic residues" evidence="4">
    <location>
        <begin position="452"/>
        <end position="466"/>
    </location>
</feature>
<organism evidence="6 7">
    <name type="scientific">Lachancea nothofagi CBS 11611</name>
    <dbReference type="NCBI Taxonomy" id="1266666"/>
    <lineage>
        <taxon>Eukaryota</taxon>
        <taxon>Fungi</taxon>
        <taxon>Dikarya</taxon>
        <taxon>Ascomycota</taxon>
        <taxon>Saccharomycotina</taxon>
        <taxon>Saccharomycetes</taxon>
        <taxon>Saccharomycetales</taxon>
        <taxon>Saccharomycetaceae</taxon>
        <taxon>Lachancea</taxon>
    </lineage>
</organism>
<feature type="domain" description="HTH TFE/IIEalpha-type" evidence="5">
    <location>
        <begin position="9"/>
        <end position="99"/>
    </location>
</feature>
<gene>
    <name evidence="6" type="ORF">LANO_0D05270G</name>
</gene>
<evidence type="ECO:0000313" key="6">
    <source>
        <dbReference type="EMBL" id="SCU89519.1"/>
    </source>
</evidence>
<keyword evidence="2" id="KW-0805">Transcription regulation</keyword>
<dbReference type="PANTHER" id="PTHR13097">
    <property type="entry name" value="TRANSCRIPTION INITIATION FACTOR IIE, ALPHA SUBUNIT"/>
    <property type="match status" value="1"/>
</dbReference>
<evidence type="ECO:0000313" key="7">
    <source>
        <dbReference type="Proteomes" id="UP000189911"/>
    </source>
</evidence>
<dbReference type="OrthoDB" id="361102at2759"/>
<dbReference type="PROSITE" id="PS51344">
    <property type="entry name" value="HTH_TFE_IIE"/>
    <property type="match status" value="1"/>
</dbReference>
<comment type="similarity">
    <text evidence="1">Belongs to the TFIIE alpha subunit family.</text>
</comment>
<dbReference type="PANTHER" id="PTHR13097:SF7">
    <property type="entry name" value="GENERAL TRANSCRIPTION FACTOR IIE SUBUNIT 1"/>
    <property type="match status" value="1"/>
</dbReference>
<dbReference type="InterPro" id="IPR039997">
    <property type="entry name" value="TFE"/>
</dbReference>
<sequence length="466" mass="52442">MDRPIDDIVKNLLKFVVRGFYTGAYVLVVDGILFHSVLSEEDLAHLLGIKRPELRGLLTKLLEDRMIAVHSQQEFHFNTRSIKRYYYYIKYPQAIDAIKWKVHQIVSMLKDDLDKNSAPQGYMCSICQTKYSQLEAVSLLNYEKTQFLCSLCEEPLIEDDSGKKSKEKQIKLNRLMDQVQPIIDYLKKIDDSRIEENTFETSLARLIPPQNNSVASYTVNPRSKKSKMFTPGDHVNSALDNASSRRAGAKSQATLHVNITTASDEQARSERQEREMEEKRKQNALPAWHEQSTVGKAALGRLDKDDENMPVPPQTNGGAEAIPAQISGDTENVPVELEYDEPAPPLTQKEVEEREAEKTLADYYAQLAKKQALEDEEDEGEDEDGGEDGEGFDVEFEDVASENENANENANGNNATNNIPVENVESVQNIDSNVKKESTGEGVKSQGSKEVEEIDDDDIDADFEDV</sequence>
<dbReference type="InterPro" id="IPR024550">
    <property type="entry name" value="TFIIEa/SarR/Rpc3_HTH_dom"/>
</dbReference>
<accession>A0A1G4JGQ2</accession>
<dbReference type="InterPro" id="IPR013083">
    <property type="entry name" value="Znf_RING/FYVE/PHD"/>
</dbReference>
<dbReference type="EMBL" id="LT598448">
    <property type="protein sequence ID" value="SCU89519.1"/>
    <property type="molecule type" value="Genomic_DNA"/>
</dbReference>
<dbReference type="Gene3D" id="3.30.40.10">
    <property type="entry name" value="Zinc/RING finger domain, C3HC4 (zinc finger)"/>
    <property type="match status" value="1"/>
</dbReference>
<evidence type="ECO:0000256" key="4">
    <source>
        <dbReference type="SAM" id="MobiDB-lite"/>
    </source>
</evidence>
<evidence type="ECO:0000256" key="3">
    <source>
        <dbReference type="ARBA" id="ARBA00023163"/>
    </source>
</evidence>